<evidence type="ECO:0000256" key="1">
    <source>
        <dbReference type="SAM" id="MobiDB-lite"/>
    </source>
</evidence>
<accession>A0A934KBH5</accession>
<dbReference type="SUPFAM" id="SSF52317">
    <property type="entry name" value="Class I glutamine amidotransferase-like"/>
    <property type="match status" value="1"/>
</dbReference>
<dbReference type="AlphaFoldDB" id="A0A934KBH5"/>
<proteinExistence type="predicted"/>
<name>A0A934KBH5_9BACT</name>
<feature type="transmembrane region" description="Helical" evidence="2">
    <location>
        <begin position="440"/>
        <end position="460"/>
    </location>
</feature>
<evidence type="ECO:0000313" key="5">
    <source>
        <dbReference type="Proteomes" id="UP000612893"/>
    </source>
</evidence>
<organism evidence="4 5">
    <name type="scientific">Candidatus Nephthysia bennettiae</name>
    <dbReference type="NCBI Taxonomy" id="3127016"/>
    <lineage>
        <taxon>Bacteria</taxon>
        <taxon>Bacillati</taxon>
        <taxon>Candidatus Dormiibacterota</taxon>
        <taxon>Candidatus Dormibacteria</taxon>
        <taxon>Candidatus Dormibacterales</taxon>
        <taxon>Candidatus Dormibacteraceae</taxon>
        <taxon>Candidatus Nephthysia</taxon>
    </lineage>
</organism>
<keyword evidence="2" id="KW-0812">Transmembrane</keyword>
<evidence type="ECO:0000313" key="4">
    <source>
        <dbReference type="EMBL" id="MBJ7599145.1"/>
    </source>
</evidence>
<keyword evidence="3" id="KW-0732">Signal</keyword>
<dbReference type="InterPro" id="IPR006311">
    <property type="entry name" value="TAT_signal"/>
</dbReference>
<dbReference type="InterPro" id="IPR029062">
    <property type="entry name" value="Class_I_gatase-like"/>
</dbReference>
<comment type="caution">
    <text evidence="4">The sequence shown here is derived from an EMBL/GenBank/DDBJ whole genome shotgun (WGS) entry which is preliminary data.</text>
</comment>
<evidence type="ECO:0000256" key="3">
    <source>
        <dbReference type="SAM" id="SignalP"/>
    </source>
</evidence>
<evidence type="ECO:0000256" key="2">
    <source>
        <dbReference type="SAM" id="Phobius"/>
    </source>
</evidence>
<dbReference type="Gene3D" id="3.40.50.880">
    <property type="match status" value="1"/>
</dbReference>
<keyword evidence="2" id="KW-0472">Membrane</keyword>
<sequence length="821" mass="84562">MKLSGIRKSSKHFRATLPARRLALGLCLLATGSLAGALLMAPPAAAASADPQLTLSVALRWGPTPMQGAWTPYVVTVKNDGGDFTGDVVLLANDFRSDFRNTGTAGFPDYRVHVAVPRGSQSSIVVYVIDPPNGYSAEARDASGKRVLARAELSNPTHAEAALGILSDLPQAEQRISAPLHALSRLDSVLQRFPSPQSFPTNAVFLSGLNGIVLDQFDSASLSQAQVQALKDYVGLGGTLIEAGGPSWRRTLLPLPAELLPMRPQATATASMAALAELGSRSVDATAQIVTGDLRGGRAPLVSADGTPLVVEGSYGAGKVIELAFDPFGEPFDSQVSLAGLAWAHAISRALSAVQSGARPNVAGSLSGFTAPTGPGSALAPPGVWAPGFGTGSDRLFQLLQDTPAAGSPPVGLLGGLLVAYVLLCGLLNYLFLKAVGRRGLMWVTTPVIAIVFTVGAYLVGFGTRGSDFYVTQVQVQRLGPDGAVETFAFDGVFAPRKGDVQVSVPGNTLVSTAVSASSFGDNSGDASITIDRRPQILLKAVPVWNMKAMQTLTVAHPSSSDGGQSLPLEAHLRLENGRVKGTVANRGPRTISDLRLAGVNDAQAPIVGQLPAGATARVDVDASQVRSSSSSQSFGAVPAPASRTSGTGTHDLLLRLAATQAVSGRQGDLALVGLASGSEPVSIEGGHPLHTTLTAVVEPVGLETADSVSGAAPHARLISSFLGDGVSQVDVYDFDLPGGLKSAVSLGYTFVDGLPSQSSVRGVDVFDWGSHSWQPLPSQPSTGARPSGVPLSAGQSAGGTVRVRVRESEPGQANLVLNDQ</sequence>
<feature type="region of interest" description="Disordered" evidence="1">
    <location>
        <begin position="775"/>
        <end position="804"/>
    </location>
</feature>
<feature type="signal peptide" evidence="3">
    <location>
        <begin position="1"/>
        <end position="46"/>
    </location>
</feature>
<feature type="compositionally biased region" description="Polar residues" evidence="1">
    <location>
        <begin position="775"/>
        <end position="785"/>
    </location>
</feature>
<gene>
    <name evidence="4" type="ORF">JF922_13840</name>
</gene>
<feature type="transmembrane region" description="Helical" evidence="2">
    <location>
        <begin position="411"/>
        <end position="433"/>
    </location>
</feature>
<dbReference type="EMBL" id="JAEKNR010000142">
    <property type="protein sequence ID" value="MBJ7599145.1"/>
    <property type="molecule type" value="Genomic_DNA"/>
</dbReference>
<feature type="region of interest" description="Disordered" evidence="1">
    <location>
        <begin position="622"/>
        <end position="646"/>
    </location>
</feature>
<dbReference type="PROSITE" id="PS51318">
    <property type="entry name" value="TAT"/>
    <property type="match status" value="1"/>
</dbReference>
<feature type="chain" id="PRO_5037119844" evidence="3">
    <location>
        <begin position="47"/>
        <end position="821"/>
    </location>
</feature>
<dbReference type="Proteomes" id="UP000612893">
    <property type="component" value="Unassembled WGS sequence"/>
</dbReference>
<keyword evidence="5" id="KW-1185">Reference proteome</keyword>
<protein>
    <submittedName>
        <fullName evidence="4">Uncharacterized protein</fullName>
    </submittedName>
</protein>
<feature type="compositionally biased region" description="Low complexity" evidence="1">
    <location>
        <begin position="622"/>
        <end position="634"/>
    </location>
</feature>
<reference evidence="4" key="1">
    <citation type="submission" date="2020-10" db="EMBL/GenBank/DDBJ databases">
        <title>Ca. Dormibacterota MAGs.</title>
        <authorList>
            <person name="Montgomery K."/>
        </authorList>
    </citation>
    <scope>NUCLEOTIDE SEQUENCE [LARGE SCALE GENOMIC DNA]</scope>
    <source>
        <strain evidence="4">SC8812_S17_10</strain>
    </source>
</reference>
<keyword evidence="2" id="KW-1133">Transmembrane helix</keyword>
<dbReference type="RefSeq" id="WP_338202586.1">
    <property type="nucleotide sequence ID" value="NZ_JAEKNR010000142.1"/>
</dbReference>